<gene>
    <name evidence="2" type="ORF">C7M84_008471</name>
</gene>
<proteinExistence type="predicted"/>
<dbReference type="GO" id="GO:0005634">
    <property type="term" value="C:nucleus"/>
    <property type="evidence" value="ECO:0007669"/>
    <property type="project" value="TreeGrafter"/>
</dbReference>
<keyword evidence="3" id="KW-1185">Reference proteome</keyword>
<dbReference type="Gene3D" id="1.10.30.10">
    <property type="entry name" value="High mobility group box domain"/>
    <property type="match status" value="1"/>
</dbReference>
<dbReference type="SUPFAM" id="SSF47095">
    <property type="entry name" value="HMG-box"/>
    <property type="match status" value="1"/>
</dbReference>
<evidence type="ECO:0000313" key="2">
    <source>
        <dbReference type="EMBL" id="ROT73100.1"/>
    </source>
</evidence>
<comment type="caution">
    <text evidence="2">The sequence shown here is derived from an EMBL/GenBank/DDBJ whole genome shotgun (WGS) entry which is preliminary data.</text>
</comment>
<dbReference type="Proteomes" id="UP000283509">
    <property type="component" value="Unassembled WGS sequence"/>
</dbReference>
<feature type="region of interest" description="Disordered" evidence="1">
    <location>
        <begin position="62"/>
        <end position="88"/>
    </location>
</feature>
<organism evidence="2 3">
    <name type="scientific">Penaeus vannamei</name>
    <name type="common">Whiteleg shrimp</name>
    <name type="synonym">Litopenaeus vannamei</name>
    <dbReference type="NCBI Taxonomy" id="6689"/>
    <lineage>
        <taxon>Eukaryota</taxon>
        <taxon>Metazoa</taxon>
        <taxon>Ecdysozoa</taxon>
        <taxon>Arthropoda</taxon>
        <taxon>Crustacea</taxon>
        <taxon>Multicrustacea</taxon>
        <taxon>Malacostraca</taxon>
        <taxon>Eumalacostraca</taxon>
        <taxon>Eucarida</taxon>
        <taxon>Decapoda</taxon>
        <taxon>Dendrobranchiata</taxon>
        <taxon>Penaeoidea</taxon>
        <taxon>Penaeidae</taxon>
        <taxon>Penaeus</taxon>
    </lineage>
</organism>
<dbReference type="AlphaFoldDB" id="A0A3R7PPK2"/>
<protein>
    <submittedName>
        <fullName evidence="2">Putative acidic repeat-containing protein-like</fullName>
    </submittedName>
</protein>
<dbReference type="STRING" id="6689.A0A3R7PPK2"/>
<evidence type="ECO:0000313" key="3">
    <source>
        <dbReference type="Proteomes" id="UP000283509"/>
    </source>
</evidence>
<dbReference type="PANTHER" id="PTHR23099:SF0">
    <property type="entry name" value="GERM CELL NUCLEAR ACIDIC PROTEIN"/>
    <property type="match status" value="1"/>
</dbReference>
<accession>A0A3R7PPK2</accession>
<sequence length="131" mass="14392">MAFPELPAISRCHSYEIACKYTYRCTRCSYSIGRHSKSLDTDRKVCGYCYGKFELLLSSQAGRGRSQGSEGGVVGGTPSQAPPKTPRTPGAFALFVKENYGSIKKSRDNLKHADVMKILSAEFAKLKTNSK</sequence>
<dbReference type="InterPro" id="IPR036910">
    <property type="entry name" value="HMG_box_dom_sf"/>
</dbReference>
<dbReference type="EMBL" id="QCYY01002064">
    <property type="protein sequence ID" value="ROT73100.1"/>
    <property type="molecule type" value="Genomic_DNA"/>
</dbReference>
<reference evidence="2 3" key="2">
    <citation type="submission" date="2019-01" db="EMBL/GenBank/DDBJ databases">
        <title>The decoding of complex shrimp genome reveals the adaptation for benthos swimmer, frequently molting mechanism and breeding impact on genome.</title>
        <authorList>
            <person name="Sun Y."/>
            <person name="Gao Y."/>
            <person name="Yu Y."/>
        </authorList>
    </citation>
    <scope>NUCLEOTIDE SEQUENCE [LARGE SCALE GENOMIC DNA]</scope>
    <source>
        <tissue evidence="2">Muscle</tissue>
    </source>
</reference>
<dbReference type="PANTHER" id="PTHR23099">
    <property type="entry name" value="TRANSCRIPTIONAL REGULATOR"/>
    <property type="match status" value="1"/>
</dbReference>
<evidence type="ECO:0000256" key="1">
    <source>
        <dbReference type="SAM" id="MobiDB-lite"/>
    </source>
</evidence>
<name>A0A3R7PPK2_PENVA</name>
<dbReference type="OrthoDB" id="20772at2759"/>
<reference evidence="2 3" key="1">
    <citation type="submission" date="2018-04" db="EMBL/GenBank/DDBJ databases">
        <authorList>
            <person name="Zhang X."/>
            <person name="Yuan J."/>
            <person name="Li F."/>
            <person name="Xiang J."/>
        </authorList>
    </citation>
    <scope>NUCLEOTIDE SEQUENCE [LARGE SCALE GENOMIC DNA]</scope>
    <source>
        <tissue evidence="2">Muscle</tissue>
    </source>
</reference>